<feature type="region of interest" description="Disordered" evidence="1">
    <location>
        <begin position="119"/>
        <end position="141"/>
    </location>
</feature>
<protein>
    <submittedName>
        <fullName evidence="3">Uncharacterized protein</fullName>
    </submittedName>
</protein>
<keyword evidence="2" id="KW-0732">Signal</keyword>
<accession>A0A418MXZ6</accession>
<gene>
    <name evidence="3" type="ORF">D2L64_06655</name>
</gene>
<evidence type="ECO:0000313" key="4">
    <source>
        <dbReference type="Proteomes" id="UP000283832"/>
    </source>
</evidence>
<organism evidence="3 4">
    <name type="scientific">Micromonospora radicis</name>
    <dbReference type="NCBI Taxonomy" id="1894971"/>
    <lineage>
        <taxon>Bacteria</taxon>
        <taxon>Bacillati</taxon>
        <taxon>Actinomycetota</taxon>
        <taxon>Actinomycetes</taxon>
        <taxon>Micromonosporales</taxon>
        <taxon>Micromonosporaceae</taxon>
        <taxon>Micromonospora</taxon>
    </lineage>
</organism>
<evidence type="ECO:0000313" key="3">
    <source>
        <dbReference type="EMBL" id="RIV40003.1"/>
    </source>
</evidence>
<proteinExistence type="predicted"/>
<feature type="signal peptide" evidence="2">
    <location>
        <begin position="1"/>
        <end position="34"/>
    </location>
</feature>
<name>A0A418MXZ6_9ACTN</name>
<keyword evidence="4" id="KW-1185">Reference proteome</keyword>
<sequence>MEAILLRSRSLVVPAAATLLLAGLAVPAAPPAQAAPPPSAVPKPQQYATEAADVMSARVLARLSGKRVEALSERDESATTWVNPDGSLTSELSSGPIRFQRDGKWVDVDLTLEPAADGSIIPRAHPEGLRLGGAGGTRARSMAETRTAKARTLATIGEGDQQITLQWKGGLRSVQRMNTCFRQVCRVRVAESPLGHKNVAAAPRVRTGGQACLTT</sequence>
<reference evidence="3 4" key="1">
    <citation type="submission" date="2018-08" db="EMBL/GenBank/DDBJ databases">
        <title>Jishengella sp. nov., isolated from a root of Azadirachta indica A. Juss. var. siamensis Valenton.</title>
        <authorList>
            <person name="Kuncharoen N."/>
            <person name="Tanasupawat S."/>
            <person name="Kudo T."/>
            <person name="Ohkuma M."/>
        </authorList>
    </citation>
    <scope>NUCLEOTIDE SEQUENCE [LARGE SCALE GENOMIC DNA]</scope>
    <source>
        <strain evidence="3 4">AZ1-13</strain>
    </source>
</reference>
<dbReference type="Proteomes" id="UP000283832">
    <property type="component" value="Unassembled WGS sequence"/>
</dbReference>
<evidence type="ECO:0000256" key="1">
    <source>
        <dbReference type="SAM" id="MobiDB-lite"/>
    </source>
</evidence>
<dbReference type="AlphaFoldDB" id="A0A418MXZ6"/>
<evidence type="ECO:0000256" key="2">
    <source>
        <dbReference type="SAM" id="SignalP"/>
    </source>
</evidence>
<dbReference type="EMBL" id="QXEC01000004">
    <property type="protein sequence ID" value="RIV40003.1"/>
    <property type="molecule type" value="Genomic_DNA"/>
</dbReference>
<comment type="caution">
    <text evidence="3">The sequence shown here is derived from an EMBL/GenBank/DDBJ whole genome shotgun (WGS) entry which is preliminary data.</text>
</comment>
<feature type="chain" id="PRO_5019291889" evidence="2">
    <location>
        <begin position="35"/>
        <end position="215"/>
    </location>
</feature>